<evidence type="ECO:0000313" key="8">
    <source>
        <dbReference type="Proteomes" id="UP001202717"/>
    </source>
</evidence>
<reference evidence="7 8" key="1">
    <citation type="submission" date="2023-01" db="EMBL/GenBank/DDBJ databases">
        <title>Psychroserpens ponticola sp. nov., isolated from seawater.</title>
        <authorList>
            <person name="Kristyanto S."/>
            <person name="Jung J."/>
            <person name="Kim J.M."/>
            <person name="Jeon C.O."/>
        </authorList>
    </citation>
    <scope>NUCLEOTIDE SEQUENCE [LARGE SCALE GENOMIC DNA]</scope>
    <source>
        <strain evidence="7 8">MSW6</strain>
    </source>
</reference>
<gene>
    <name evidence="7" type="ORF">MUN68_016450</name>
</gene>
<protein>
    <submittedName>
        <fullName evidence="7">Alginate lyase family protein</fullName>
    </submittedName>
</protein>
<feature type="domain" description="Heparin-sulfate lyase N-terminal" evidence="6">
    <location>
        <begin position="92"/>
        <end position="308"/>
    </location>
</feature>
<dbReference type="Pfam" id="PF16889">
    <property type="entry name" value="Hepar_II_III_N"/>
    <property type="match status" value="1"/>
</dbReference>
<keyword evidence="8" id="KW-1185">Reference proteome</keyword>
<dbReference type="InterPro" id="IPR031680">
    <property type="entry name" value="Hepar_II_III_N"/>
</dbReference>
<accession>A0ABY7RXG1</accession>
<evidence type="ECO:0000259" key="6">
    <source>
        <dbReference type="Pfam" id="PF16889"/>
    </source>
</evidence>
<dbReference type="Gene3D" id="1.50.10.100">
    <property type="entry name" value="Chondroitin AC/alginate lyase"/>
    <property type="match status" value="1"/>
</dbReference>
<comment type="subcellular location">
    <subcellularLocation>
        <location evidence="1">Periplasm</location>
    </subcellularLocation>
</comment>
<dbReference type="PANTHER" id="PTHR39210">
    <property type="entry name" value="HEPARIN-SULFATE LYASE"/>
    <property type="match status" value="1"/>
</dbReference>
<keyword evidence="2" id="KW-0732">Signal</keyword>
<dbReference type="InterPro" id="IPR012480">
    <property type="entry name" value="Hepar_II_III_C"/>
</dbReference>
<dbReference type="SUPFAM" id="SSF48230">
    <property type="entry name" value="Chondroitin AC/alginate lyase"/>
    <property type="match status" value="1"/>
</dbReference>
<evidence type="ECO:0000256" key="1">
    <source>
        <dbReference type="ARBA" id="ARBA00004418"/>
    </source>
</evidence>
<name>A0ABY7RXG1_9FLAO</name>
<keyword evidence="3" id="KW-0574">Periplasm</keyword>
<dbReference type="Proteomes" id="UP001202717">
    <property type="component" value="Chromosome"/>
</dbReference>
<keyword evidence="4 7" id="KW-0456">Lyase</keyword>
<evidence type="ECO:0000256" key="3">
    <source>
        <dbReference type="ARBA" id="ARBA00022764"/>
    </source>
</evidence>
<evidence type="ECO:0000256" key="2">
    <source>
        <dbReference type="ARBA" id="ARBA00022729"/>
    </source>
</evidence>
<proteinExistence type="predicted"/>
<dbReference type="PANTHER" id="PTHR39210:SF1">
    <property type="entry name" value="HEPARIN-SULFATE LYASE"/>
    <property type="match status" value="1"/>
</dbReference>
<dbReference type="Pfam" id="PF07940">
    <property type="entry name" value="Hepar_II_III_C"/>
    <property type="match status" value="1"/>
</dbReference>
<evidence type="ECO:0000313" key="7">
    <source>
        <dbReference type="EMBL" id="WCO01639.1"/>
    </source>
</evidence>
<dbReference type="InterPro" id="IPR008929">
    <property type="entry name" value="Chondroitin_lyas"/>
</dbReference>
<dbReference type="EMBL" id="CP116221">
    <property type="protein sequence ID" value="WCO01639.1"/>
    <property type="molecule type" value="Genomic_DNA"/>
</dbReference>
<organism evidence="7 8">
    <name type="scientific">Psychroserpens ponticola</name>
    <dbReference type="NCBI Taxonomy" id="2932268"/>
    <lineage>
        <taxon>Bacteria</taxon>
        <taxon>Pseudomonadati</taxon>
        <taxon>Bacteroidota</taxon>
        <taxon>Flavobacteriia</taxon>
        <taxon>Flavobacteriales</taxon>
        <taxon>Flavobacteriaceae</taxon>
        <taxon>Psychroserpens</taxon>
    </lineage>
</organism>
<evidence type="ECO:0000256" key="4">
    <source>
        <dbReference type="ARBA" id="ARBA00023239"/>
    </source>
</evidence>
<dbReference type="GO" id="GO:0016829">
    <property type="term" value="F:lyase activity"/>
    <property type="evidence" value="ECO:0007669"/>
    <property type="project" value="UniProtKB-KW"/>
</dbReference>
<dbReference type="RefSeq" id="WP_249992910.1">
    <property type="nucleotide sequence ID" value="NZ_CP116221.1"/>
</dbReference>
<feature type="domain" description="Heparinase II/III-like C-terminal" evidence="5">
    <location>
        <begin position="377"/>
        <end position="608"/>
    </location>
</feature>
<sequence length="622" mass="72550">MSIKEVVLFRLPQFIQSHILGKFQANSKLKRLQLNSEFKSVPYHKNDIEQHFKAHPFSPNFHLFNTEVNIFEVSEWRKDYHNNIVSPIDYYGKIKRQDFNKNGDIKFVAELSRFEFLPFLAFEIAVDDHSKNSNALEKILTDWSLQNPFLNSIHWTSGIEIGIRTVNLIYTHFILNHFDKLTQTIDEEIRQQLAYNYKYLKHHLSLFSSANNHLMAELMGLVIISSYCNIEEKESRRWIKMFYEQIEKQVNNDGVHMELCPRYHAEVTDQVLIGLTFLKQSNHQIPIETSNALKSLFKFTEHVQYYNIDTVFGDNDEGCVINPYFAEGFSLFESQLKTSNHLFNTSFNVNNTFDFRNYLIFGSAYQSKASKKLEADTIFENSGYCFIYDHDKKMKLSIDMGPIGDTISAAHGHSDIFHFNLQIENRPFIIDSGTYQYHSNKTFWRDYFRGITAHNTISVNHKQHATNNGRMSWINCPETTIDGFTSSNQESSCKGTTNAFNSENVIHSRHFSVEKQHQNITIIDTLTSDTNKNKNVSFYLHFHPNVNIIESSDGSLILEHDNKKIQLKNEFFNNKKLVRGDKNAPLGWYSSSFNKKIETQTLVLTLEMKQRLQIETIINYNV</sequence>
<dbReference type="Gene3D" id="2.70.98.70">
    <property type="match status" value="1"/>
</dbReference>
<evidence type="ECO:0000259" key="5">
    <source>
        <dbReference type="Pfam" id="PF07940"/>
    </source>
</evidence>